<protein>
    <recommendedName>
        <fullName evidence="3">F-box domain-containing protein</fullName>
    </recommendedName>
</protein>
<comment type="caution">
    <text evidence="1">The sequence shown here is derived from an EMBL/GenBank/DDBJ whole genome shotgun (WGS) entry which is preliminary data.</text>
</comment>
<keyword evidence="2" id="KW-1185">Reference proteome</keyword>
<dbReference type="InterPro" id="IPR055336">
    <property type="entry name" value="At4g00755-like"/>
</dbReference>
<gene>
    <name evidence="1" type="ORF">CYMTET_4993</name>
</gene>
<evidence type="ECO:0008006" key="3">
    <source>
        <dbReference type="Google" id="ProtNLM"/>
    </source>
</evidence>
<dbReference type="PANTHER" id="PTHR39741">
    <property type="entry name" value="F-BOX DOMAIN CONTAINING PROTEIN, EXPRESSED"/>
    <property type="match status" value="1"/>
</dbReference>
<dbReference type="PANTHER" id="PTHR39741:SF2">
    <property type="entry name" value="F-BOX DOMAIN-CONTAINING PROTEIN"/>
    <property type="match status" value="1"/>
</dbReference>
<evidence type="ECO:0000313" key="2">
    <source>
        <dbReference type="Proteomes" id="UP001190700"/>
    </source>
</evidence>
<dbReference type="Proteomes" id="UP001190700">
    <property type="component" value="Unassembled WGS sequence"/>
</dbReference>
<sequence>MLGKLLKIVFGSKGTGAQEAVAQIAEAVPANDVAIVLANPDDFAWTPDILQQIVPLCSFKTVCSLSQVSRNLRALLSEEWVWWLLCLRDVEAADCVDDKLFTEWKELYRSFAAIAPVPTILSSVLDASSTENPDEAAANTLVPSGCSRGENCRCSPNFLRRPCYWSSGPSPSADSDDWIEYGTHVRACLVTAIEICPYDAYWQPVSVSIDHDTGIVHRRTPVYAPTEVQVLSKGVGCEPDKEIARFPFLAEARGLPMRHTLPKPRLVLSGQIRANFLGKVQKQPIVDHEDYYVCINYFQVEGVPLVNLSVCYDPTGCKVTWAPGGACRVCGSDKAKQYGLHCIACKEPMYYCCLQHKRMDKNKALSMYCRSVGGLPNSRNNQVNVKQLFEQNTPTQYN</sequence>
<proteinExistence type="predicted"/>
<reference evidence="1 2" key="1">
    <citation type="journal article" date="2015" name="Genome Biol. Evol.">
        <title>Comparative Genomics of a Bacterivorous Green Alga Reveals Evolutionary Causalities and Consequences of Phago-Mixotrophic Mode of Nutrition.</title>
        <authorList>
            <person name="Burns J.A."/>
            <person name="Paasch A."/>
            <person name="Narechania A."/>
            <person name="Kim E."/>
        </authorList>
    </citation>
    <scope>NUCLEOTIDE SEQUENCE [LARGE SCALE GENOMIC DNA]</scope>
    <source>
        <strain evidence="1 2">PLY_AMNH</strain>
    </source>
</reference>
<dbReference type="CDD" id="cd09917">
    <property type="entry name" value="F-box_SF"/>
    <property type="match status" value="1"/>
</dbReference>
<accession>A0AAE0H034</accession>
<dbReference type="AlphaFoldDB" id="A0AAE0H034"/>
<dbReference type="InterPro" id="IPR036047">
    <property type="entry name" value="F-box-like_dom_sf"/>
</dbReference>
<dbReference type="EMBL" id="LGRX02000816">
    <property type="protein sequence ID" value="KAK3287500.1"/>
    <property type="molecule type" value="Genomic_DNA"/>
</dbReference>
<evidence type="ECO:0000313" key="1">
    <source>
        <dbReference type="EMBL" id="KAK3287500.1"/>
    </source>
</evidence>
<organism evidence="1 2">
    <name type="scientific">Cymbomonas tetramitiformis</name>
    <dbReference type="NCBI Taxonomy" id="36881"/>
    <lineage>
        <taxon>Eukaryota</taxon>
        <taxon>Viridiplantae</taxon>
        <taxon>Chlorophyta</taxon>
        <taxon>Pyramimonadophyceae</taxon>
        <taxon>Pyramimonadales</taxon>
        <taxon>Pyramimonadaceae</taxon>
        <taxon>Cymbomonas</taxon>
    </lineage>
</organism>
<dbReference type="SUPFAM" id="SSF81383">
    <property type="entry name" value="F-box domain"/>
    <property type="match status" value="1"/>
</dbReference>
<name>A0AAE0H034_9CHLO</name>